<dbReference type="PANTHER" id="PTHR43383">
    <property type="entry name" value="NODULIN 6"/>
    <property type="match status" value="1"/>
</dbReference>
<protein>
    <recommendedName>
        <fullName evidence="1">Reverse transcriptase Ty1/copia-type domain-containing protein</fullName>
    </recommendedName>
</protein>
<dbReference type="AlphaFoldDB" id="A0AAV0DNG3"/>
<keyword evidence="3" id="KW-1185">Reference proteome</keyword>
<evidence type="ECO:0000313" key="3">
    <source>
        <dbReference type="Proteomes" id="UP001152523"/>
    </source>
</evidence>
<dbReference type="SUPFAM" id="SSF56672">
    <property type="entry name" value="DNA/RNA polymerases"/>
    <property type="match status" value="1"/>
</dbReference>
<dbReference type="InterPro" id="IPR043502">
    <property type="entry name" value="DNA/RNA_pol_sf"/>
</dbReference>
<gene>
    <name evidence="2" type="ORF">CEPIT_LOCUS16352</name>
</gene>
<name>A0AAV0DNG3_9ASTE</name>
<dbReference type="InterPro" id="IPR013103">
    <property type="entry name" value="RVT_2"/>
</dbReference>
<dbReference type="EMBL" id="CAMAPF010000121">
    <property type="protein sequence ID" value="CAH9103236.1"/>
    <property type="molecule type" value="Genomic_DNA"/>
</dbReference>
<reference evidence="2" key="1">
    <citation type="submission" date="2022-07" db="EMBL/GenBank/DDBJ databases">
        <authorList>
            <person name="Macas J."/>
            <person name="Novak P."/>
            <person name="Neumann P."/>
        </authorList>
    </citation>
    <scope>NUCLEOTIDE SEQUENCE</scope>
</reference>
<sequence>MDDEIKSIVKNKTWELATLPSNHKAIGVKWVFKIKKNAKGEVEKYKARLVAKGYAQRHGVDYEEVFAPVARLETIRLIIALAAHNKWKIHQMDVKSAFLNGFLEEEVYIEQPEGYKVKGQEDKVLRLRKALYGLKQAPRAWNSRIDQYFQANGFMKCPQEHALYVKKNRQGDILLVCIYVDDLIFTGNNMTMFDEFKQVMTREFEMTDIGLMSYYLGIEVKQMDDGIFITQEGYAREVLKKFNMEDSKPRSTQEVQHGGLQTCKYTC</sequence>
<evidence type="ECO:0000313" key="2">
    <source>
        <dbReference type="EMBL" id="CAH9103236.1"/>
    </source>
</evidence>
<organism evidence="2 3">
    <name type="scientific">Cuscuta epithymum</name>
    <dbReference type="NCBI Taxonomy" id="186058"/>
    <lineage>
        <taxon>Eukaryota</taxon>
        <taxon>Viridiplantae</taxon>
        <taxon>Streptophyta</taxon>
        <taxon>Embryophyta</taxon>
        <taxon>Tracheophyta</taxon>
        <taxon>Spermatophyta</taxon>
        <taxon>Magnoliopsida</taxon>
        <taxon>eudicotyledons</taxon>
        <taxon>Gunneridae</taxon>
        <taxon>Pentapetalae</taxon>
        <taxon>asterids</taxon>
        <taxon>lamiids</taxon>
        <taxon>Solanales</taxon>
        <taxon>Convolvulaceae</taxon>
        <taxon>Cuscuteae</taxon>
        <taxon>Cuscuta</taxon>
        <taxon>Cuscuta subgen. Cuscuta</taxon>
    </lineage>
</organism>
<accession>A0AAV0DNG3</accession>
<feature type="domain" description="Reverse transcriptase Ty1/copia-type" evidence="1">
    <location>
        <begin position="11"/>
        <end position="252"/>
    </location>
</feature>
<dbReference type="Pfam" id="PF07727">
    <property type="entry name" value="RVT_2"/>
    <property type="match status" value="1"/>
</dbReference>
<dbReference type="Proteomes" id="UP001152523">
    <property type="component" value="Unassembled WGS sequence"/>
</dbReference>
<evidence type="ECO:0000259" key="1">
    <source>
        <dbReference type="Pfam" id="PF07727"/>
    </source>
</evidence>
<comment type="caution">
    <text evidence="2">The sequence shown here is derived from an EMBL/GenBank/DDBJ whole genome shotgun (WGS) entry which is preliminary data.</text>
</comment>
<proteinExistence type="predicted"/>
<dbReference type="PANTHER" id="PTHR43383:SF2">
    <property type="entry name" value="AMIDOHYDROLASE 2 FAMILY PROTEIN"/>
    <property type="match status" value="1"/>
</dbReference>